<organism evidence="2 3">
    <name type="scientific">Candidatus Levilactobacillus faecigallinarum</name>
    <dbReference type="NCBI Taxonomy" id="2838638"/>
    <lineage>
        <taxon>Bacteria</taxon>
        <taxon>Bacillati</taxon>
        <taxon>Bacillota</taxon>
        <taxon>Bacilli</taxon>
        <taxon>Lactobacillales</taxon>
        <taxon>Lactobacillaceae</taxon>
        <taxon>Levilactobacillus</taxon>
    </lineage>
</organism>
<reference evidence="2" key="1">
    <citation type="journal article" date="2021" name="PeerJ">
        <title>Extensive microbial diversity within the chicken gut microbiome revealed by metagenomics and culture.</title>
        <authorList>
            <person name="Gilroy R."/>
            <person name="Ravi A."/>
            <person name="Getino M."/>
            <person name="Pursley I."/>
            <person name="Horton D.L."/>
            <person name="Alikhan N.F."/>
            <person name="Baker D."/>
            <person name="Gharbi K."/>
            <person name="Hall N."/>
            <person name="Watson M."/>
            <person name="Adriaenssens E.M."/>
            <person name="Foster-Nyarko E."/>
            <person name="Jarju S."/>
            <person name="Secka A."/>
            <person name="Antonio M."/>
            <person name="Oren A."/>
            <person name="Chaudhuri R.R."/>
            <person name="La Ragione R."/>
            <person name="Hildebrand F."/>
            <person name="Pallen M.J."/>
        </authorList>
    </citation>
    <scope>NUCLEOTIDE SEQUENCE</scope>
    <source>
        <strain evidence="2">CHK173-259</strain>
    </source>
</reference>
<dbReference type="PANTHER" id="PTHR37038">
    <property type="entry name" value="TRANSCRIPTIONAL REGULATOR-RELATED"/>
    <property type="match status" value="1"/>
</dbReference>
<proteinExistence type="predicted"/>
<dbReference type="GO" id="GO:0003677">
    <property type="term" value="F:DNA binding"/>
    <property type="evidence" value="ECO:0007669"/>
    <property type="project" value="InterPro"/>
</dbReference>
<sequence length="295" mass="34325">MTGIGTTLKQLRLLRGMTQATLYGGIISRSFAGRLERDQHTISADKLFAILDRLNVSADEFRFIQNGYRPTTNRALFIRLLRIYNQQNFPQLRHFDQTYRNSPDPEQRRLAMVAQLLITIYDHLHWTITPEMTALWERLQRADYWTIQDLVYGMMWLLLATAKQRPDQIQAGITKMHASCDRYVSDQGDPLAVLRYRAEFDLLAFQILLQLPDKQLARKFRAAFTPPHATYLMLGSELLYQVCEAIWQWYFGDPAKGDAYLALINSLSDTYYLGTDLRGILKQYQQIAAAYRQNL</sequence>
<dbReference type="InterPro" id="IPR001387">
    <property type="entry name" value="Cro/C1-type_HTH"/>
</dbReference>
<protein>
    <submittedName>
        <fullName evidence="2">Helix-turn-helix domain-containing protein</fullName>
    </submittedName>
</protein>
<feature type="domain" description="HTH cro/C1-type" evidence="1">
    <location>
        <begin position="8"/>
        <end position="61"/>
    </location>
</feature>
<dbReference type="SMART" id="SM00530">
    <property type="entry name" value="HTH_XRE"/>
    <property type="match status" value="1"/>
</dbReference>
<accession>A0A9D1QRJ1</accession>
<dbReference type="InterPro" id="IPR011990">
    <property type="entry name" value="TPR-like_helical_dom_sf"/>
</dbReference>
<dbReference type="Gene3D" id="1.25.40.10">
    <property type="entry name" value="Tetratricopeptide repeat domain"/>
    <property type="match status" value="1"/>
</dbReference>
<dbReference type="CDD" id="cd00093">
    <property type="entry name" value="HTH_XRE"/>
    <property type="match status" value="1"/>
</dbReference>
<dbReference type="PROSITE" id="PS50943">
    <property type="entry name" value="HTH_CROC1"/>
    <property type="match status" value="1"/>
</dbReference>
<dbReference type="AlphaFoldDB" id="A0A9D1QRJ1"/>
<gene>
    <name evidence="2" type="ORF">H9875_02455</name>
</gene>
<evidence type="ECO:0000313" key="3">
    <source>
        <dbReference type="Proteomes" id="UP000886822"/>
    </source>
</evidence>
<dbReference type="Pfam" id="PF01381">
    <property type="entry name" value="HTH_3"/>
    <property type="match status" value="1"/>
</dbReference>
<evidence type="ECO:0000259" key="1">
    <source>
        <dbReference type="PROSITE" id="PS50943"/>
    </source>
</evidence>
<name>A0A9D1QRJ1_9LACO</name>
<comment type="caution">
    <text evidence="2">The sequence shown here is derived from an EMBL/GenBank/DDBJ whole genome shotgun (WGS) entry which is preliminary data.</text>
</comment>
<dbReference type="Proteomes" id="UP000886822">
    <property type="component" value="Unassembled WGS sequence"/>
</dbReference>
<dbReference type="SUPFAM" id="SSF47413">
    <property type="entry name" value="lambda repressor-like DNA-binding domains"/>
    <property type="match status" value="1"/>
</dbReference>
<dbReference type="InterPro" id="IPR053163">
    <property type="entry name" value="HTH-type_regulator_Rgg"/>
</dbReference>
<evidence type="ECO:0000313" key="2">
    <source>
        <dbReference type="EMBL" id="HIW71469.1"/>
    </source>
</evidence>
<dbReference type="InterPro" id="IPR010982">
    <property type="entry name" value="Lambda_DNA-bd_dom_sf"/>
</dbReference>
<reference evidence="2" key="2">
    <citation type="submission" date="2021-04" db="EMBL/GenBank/DDBJ databases">
        <authorList>
            <person name="Gilroy R."/>
        </authorList>
    </citation>
    <scope>NUCLEOTIDE SEQUENCE</scope>
    <source>
        <strain evidence="2">CHK173-259</strain>
    </source>
</reference>
<dbReference type="EMBL" id="DXGJ01000020">
    <property type="protein sequence ID" value="HIW71469.1"/>
    <property type="molecule type" value="Genomic_DNA"/>
</dbReference>